<dbReference type="InterPro" id="IPR039156">
    <property type="entry name" value="PHAF1/BROMI"/>
</dbReference>
<dbReference type="Pfam" id="PF03676">
    <property type="entry name" value="PHAF1"/>
    <property type="match status" value="1"/>
</dbReference>
<dbReference type="OrthoDB" id="411211at2759"/>
<sequence length="410" mass="46894">MLDLEVALSSVFDNRFELSLGSPFCHCVTVLKQFDKEIQEIQVWYSDQNPLMNDLVLNLSRDGIKLMFDPYNQRLKMIEINDMDKVSLKYHGKHFNSPTVSPTIEQINQSFGSTTPCTEIFDENKQRFVMNFRGLAFFFSADDAQTHPEGGARSGYRRLSSPSGIIKVTKLQIYHGASFTESQAPEIPLSVYNGICFLVKADVERANNVFSSLKLTLNTHKLGADNEEIRQFQTSITFGLPAQEVDSRLGAPTKIYYKSHDKMKIHSPVDRQREGLKSDYIYNYFSLGLDLIFDGASHKLKKILLHTNYPGHYNFNIYMRCNFTIPLTLELSAEQRMSNPYQSEQLSITPYTKWNDIVPSNRQAPVVLRRKESLNSINPFGCTFCHGLQDMIFEVMKNGHIAAVTIYQPF</sequence>
<dbReference type="PANTHER" id="PTHR13465">
    <property type="entry name" value="UPF0183 PROTEIN"/>
    <property type="match status" value="1"/>
</dbReference>
<proteinExistence type="inferred from homology"/>
<protein>
    <submittedName>
        <fullName evidence="2">C16orf70</fullName>
    </submittedName>
</protein>
<gene>
    <name evidence="2" type="ORF">EB796_004404</name>
</gene>
<dbReference type="GO" id="GO:0043001">
    <property type="term" value="P:Golgi to plasma membrane protein transport"/>
    <property type="evidence" value="ECO:0007669"/>
    <property type="project" value="TreeGrafter"/>
</dbReference>
<name>A0A7J7KF53_BUGNE</name>
<dbReference type="PANTHER" id="PTHR13465:SF2">
    <property type="entry name" value="PHAGOSOME ASSEMBLY FACTOR 1"/>
    <property type="match status" value="1"/>
</dbReference>
<evidence type="ECO:0000256" key="1">
    <source>
        <dbReference type="ARBA" id="ARBA00024339"/>
    </source>
</evidence>
<organism evidence="2 3">
    <name type="scientific">Bugula neritina</name>
    <name type="common">Brown bryozoan</name>
    <name type="synonym">Sertularia neritina</name>
    <dbReference type="NCBI Taxonomy" id="10212"/>
    <lineage>
        <taxon>Eukaryota</taxon>
        <taxon>Metazoa</taxon>
        <taxon>Spiralia</taxon>
        <taxon>Lophotrochozoa</taxon>
        <taxon>Bryozoa</taxon>
        <taxon>Gymnolaemata</taxon>
        <taxon>Cheilostomatida</taxon>
        <taxon>Flustrina</taxon>
        <taxon>Buguloidea</taxon>
        <taxon>Bugulidae</taxon>
        <taxon>Bugula</taxon>
    </lineage>
</organism>
<dbReference type="AlphaFoldDB" id="A0A7J7KF53"/>
<keyword evidence="3" id="KW-1185">Reference proteome</keyword>
<accession>A0A7J7KF53</accession>
<dbReference type="InterPro" id="IPR005373">
    <property type="entry name" value="PHAF1"/>
</dbReference>
<evidence type="ECO:0000313" key="3">
    <source>
        <dbReference type="Proteomes" id="UP000593567"/>
    </source>
</evidence>
<comment type="similarity">
    <text evidence="1">Belongs to the PHAF1 family.</text>
</comment>
<comment type="caution">
    <text evidence="2">The sequence shown here is derived from an EMBL/GenBank/DDBJ whole genome shotgun (WGS) entry which is preliminary data.</text>
</comment>
<reference evidence="2" key="1">
    <citation type="submission" date="2020-06" db="EMBL/GenBank/DDBJ databases">
        <title>Draft genome of Bugula neritina, a colonial animal packing powerful symbionts and potential medicines.</title>
        <authorList>
            <person name="Rayko M."/>
        </authorList>
    </citation>
    <scope>NUCLEOTIDE SEQUENCE [LARGE SCALE GENOMIC DNA]</scope>
    <source>
        <strain evidence="2">Kwan_BN1</strain>
    </source>
</reference>
<dbReference type="GO" id="GO:0005802">
    <property type="term" value="C:trans-Golgi network"/>
    <property type="evidence" value="ECO:0007669"/>
    <property type="project" value="TreeGrafter"/>
</dbReference>
<dbReference type="EMBL" id="VXIV02000592">
    <property type="protein sequence ID" value="KAF6037290.1"/>
    <property type="molecule type" value="Genomic_DNA"/>
</dbReference>
<dbReference type="Proteomes" id="UP000593567">
    <property type="component" value="Unassembled WGS sequence"/>
</dbReference>
<evidence type="ECO:0000313" key="2">
    <source>
        <dbReference type="EMBL" id="KAF6037290.1"/>
    </source>
</evidence>